<evidence type="ECO:0000313" key="14">
    <source>
        <dbReference type="Proteomes" id="UP000295134"/>
    </source>
</evidence>
<comment type="similarity">
    <text evidence="1">Belongs to the 2Fe2S plant-type ferredoxin family.</text>
</comment>
<dbReference type="InterPro" id="IPR001041">
    <property type="entry name" value="2Fe-2S_ferredoxin-type"/>
</dbReference>
<reference evidence="10" key="1">
    <citation type="journal article" date="2010" name="Insect Mol. Biol.">
        <title>The draft genome sequence of Arsenophonus nasoniae, son-killer bacterium of Nasonia vitripennis, reveals genes associated with virulence and symbiosis.</title>
        <authorList>
            <person name="Wilkes T."/>
            <person name="Darby A.C."/>
            <person name="Choi J."/>
            <person name="Colborne J.K."/>
            <person name="Werren J.H."/>
            <person name="Hurst G.D.D."/>
        </authorList>
    </citation>
    <scope>NUCLEOTIDE SEQUENCE</scope>
</reference>
<dbReference type="InterPro" id="IPR036010">
    <property type="entry name" value="2Fe-2S_ferredoxin-like_sf"/>
</dbReference>
<evidence type="ECO:0000256" key="4">
    <source>
        <dbReference type="ARBA" id="ARBA00022723"/>
    </source>
</evidence>
<dbReference type="Proteomes" id="UP000295134">
    <property type="component" value="Chromosome"/>
</dbReference>
<reference evidence="12" key="3">
    <citation type="submission" date="2023-04" db="EMBL/GenBank/DDBJ databases">
        <title>Genome dynamics across the evolutionary transition to endosymbiosis.</title>
        <authorList>
            <person name="Siozios S."/>
            <person name="Nadal-Jimenez P."/>
            <person name="Azagi T."/>
            <person name="Sprong H."/>
            <person name="Frost C.L."/>
            <person name="Parratt S.R."/>
            <person name="Taylor G."/>
            <person name="Brettell L."/>
            <person name="Lew K.C."/>
            <person name="Croft L."/>
            <person name="King K.C."/>
            <person name="Brockhurst M.A."/>
            <person name="Hypsa V."/>
            <person name="Novakova E."/>
            <person name="Darby A.C."/>
            <person name="Hurst G.D.D."/>
        </authorList>
    </citation>
    <scope>NUCLEOTIDE SEQUENCE</scope>
    <source>
        <strain evidence="13">ANv_CAN</strain>
        <strain evidence="12">APv</strain>
    </source>
</reference>
<evidence type="ECO:0000256" key="2">
    <source>
        <dbReference type="ARBA" id="ARBA00022448"/>
    </source>
</evidence>
<evidence type="ECO:0000259" key="9">
    <source>
        <dbReference type="PROSITE" id="PS51085"/>
    </source>
</evidence>
<organism evidence="10">
    <name type="scientific">Arsenophonus nasoniae</name>
    <name type="common">son-killer infecting Nasonia vitripennis</name>
    <dbReference type="NCBI Taxonomy" id="638"/>
    <lineage>
        <taxon>Bacteria</taxon>
        <taxon>Pseudomonadati</taxon>
        <taxon>Pseudomonadota</taxon>
        <taxon>Gammaproteobacteria</taxon>
        <taxon>Enterobacterales</taxon>
        <taxon>Morganellaceae</taxon>
        <taxon>Arsenophonus</taxon>
    </lineage>
</organism>
<keyword evidence="15" id="KW-1185">Reference proteome</keyword>
<dbReference type="PANTHER" id="PTHR43112:SF3">
    <property type="entry name" value="FERREDOXIN-2, CHLOROPLASTIC"/>
    <property type="match status" value="1"/>
</dbReference>
<dbReference type="Gene3D" id="3.10.20.30">
    <property type="match status" value="1"/>
</dbReference>
<dbReference type="EMBL" id="CP038613">
    <property type="protein sequence ID" value="QBY44044.1"/>
    <property type="molecule type" value="Genomic_DNA"/>
</dbReference>
<evidence type="ECO:0000313" key="11">
    <source>
        <dbReference type="EMBL" id="QBY44044.1"/>
    </source>
</evidence>
<accession>D2U4I2</accession>
<dbReference type="RefSeq" id="WP_026822028.1">
    <property type="nucleotide sequence ID" value="NZ_CP038613.1"/>
</dbReference>
<evidence type="ECO:0000256" key="3">
    <source>
        <dbReference type="ARBA" id="ARBA00022714"/>
    </source>
</evidence>
<keyword evidence="7" id="KW-0411">Iron-sulfur</keyword>
<comment type="cofactor">
    <cofactor evidence="8">
        <name>[2Fe-2S] cluster</name>
        <dbReference type="ChEBI" id="CHEBI:190135"/>
    </cofactor>
</comment>
<evidence type="ECO:0000256" key="6">
    <source>
        <dbReference type="ARBA" id="ARBA00023004"/>
    </source>
</evidence>
<evidence type="ECO:0000313" key="10">
    <source>
        <dbReference type="EMBL" id="CBA76523.1"/>
    </source>
</evidence>
<dbReference type="PROSITE" id="PS00197">
    <property type="entry name" value="2FE2S_FER_1"/>
    <property type="match status" value="1"/>
</dbReference>
<evidence type="ECO:0000256" key="1">
    <source>
        <dbReference type="ARBA" id="ARBA00007874"/>
    </source>
</evidence>
<dbReference type="InterPro" id="IPR012675">
    <property type="entry name" value="Beta-grasp_dom_sf"/>
</dbReference>
<keyword evidence="3" id="KW-0001">2Fe-2S</keyword>
<protein>
    <submittedName>
        <fullName evidence="12">Class I ribonucleotide reductase maintenance protein YfaE</fullName>
    </submittedName>
    <submittedName>
        <fullName evidence="10 11">Ferredoxin</fullName>
    </submittedName>
</protein>
<dbReference type="EMBL" id="CP123504">
    <property type="protein sequence ID" value="WGM00425.1"/>
    <property type="molecule type" value="Genomic_DNA"/>
</dbReference>
<feature type="domain" description="2Fe-2S ferredoxin-type" evidence="9">
    <location>
        <begin position="4"/>
        <end position="91"/>
    </location>
</feature>
<sequence length="91" mass="10323">MASYKITLRHAQGIQISFHSEQHTSLLDALEQSKIQIEFQCREGFCGACRVRLCKGKVGYRHKPLAFIDKNEILACSCQPLTDIDIDIDIN</sequence>
<dbReference type="GeneID" id="96877646"/>
<keyword evidence="4" id="KW-0479">Metal-binding</keyword>
<dbReference type="GO" id="GO:0051537">
    <property type="term" value="F:2 iron, 2 sulfur cluster binding"/>
    <property type="evidence" value="ECO:0007669"/>
    <property type="project" value="UniProtKB-KW"/>
</dbReference>
<dbReference type="PANTHER" id="PTHR43112">
    <property type="entry name" value="FERREDOXIN"/>
    <property type="match status" value="1"/>
</dbReference>
<dbReference type="NCBIfam" id="NF007985">
    <property type="entry name" value="PRK10713.1"/>
    <property type="match status" value="1"/>
</dbReference>
<evidence type="ECO:0000256" key="7">
    <source>
        <dbReference type="ARBA" id="ARBA00023014"/>
    </source>
</evidence>
<evidence type="ECO:0000313" key="12">
    <source>
        <dbReference type="EMBL" id="WGM00425.1"/>
    </source>
</evidence>
<evidence type="ECO:0000313" key="15">
    <source>
        <dbReference type="Proteomes" id="UP001177592"/>
    </source>
</evidence>
<dbReference type="KEGG" id="ans:ArsFIN_26200"/>
<dbReference type="InterPro" id="IPR006058">
    <property type="entry name" value="2Fe2S_fd_BS"/>
</dbReference>
<dbReference type="SUPFAM" id="SSF54292">
    <property type="entry name" value="2Fe-2S ferredoxin-like"/>
    <property type="match status" value="1"/>
</dbReference>
<dbReference type="EMBL" id="CP123523">
    <property type="protein sequence ID" value="WGM04359.1"/>
    <property type="molecule type" value="Genomic_DNA"/>
</dbReference>
<evidence type="ECO:0000313" key="13">
    <source>
        <dbReference type="EMBL" id="WGM04359.1"/>
    </source>
</evidence>
<dbReference type="PROSITE" id="PS51085">
    <property type="entry name" value="2FE2S_FER_2"/>
    <property type="match status" value="1"/>
</dbReference>
<evidence type="ECO:0000256" key="5">
    <source>
        <dbReference type="ARBA" id="ARBA00022982"/>
    </source>
</evidence>
<keyword evidence="5" id="KW-0249">Electron transport</keyword>
<dbReference type="Pfam" id="PF00111">
    <property type="entry name" value="Fer2"/>
    <property type="match status" value="1"/>
</dbReference>
<keyword evidence="6" id="KW-0408">Iron</keyword>
<dbReference type="AlphaFoldDB" id="D2U4I2"/>
<reference evidence="11 14" key="2">
    <citation type="submission" date="2019-03" db="EMBL/GenBank/DDBJ databases">
        <title>Long-read sequencing reveals hyperdense prophage content in a complex bacterial symbiont genome.</title>
        <authorList>
            <person name="Frost C.L."/>
            <person name="Siozios S."/>
            <person name="Nadal-Jimenez P."/>
            <person name="Brockhurst M.A."/>
            <person name="King K.C."/>
            <person name="Darby A.C."/>
            <person name="Hurst G.D.D."/>
        </authorList>
    </citation>
    <scope>NUCLEOTIDE SEQUENCE [LARGE SCALE GENOMIC DNA]</scope>
    <source>
        <strain evidence="11 14">FIN</strain>
    </source>
</reference>
<proteinExistence type="inferred from homology"/>
<dbReference type="EMBL" id="FN545267">
    <property type="protein sequence ID" value="CBA76523.1"/>
    <property type="molecule type" value="Genomic_DNA"/>
</dbReference>
<dbReference type="GO" id="GO:0046872">
    <property type="term" value="F:metal ion binding"/>
    <property type="evidence" value="ECO:0007669"/>
    <property type="project" value="UniProtKB-KW"/>
</dbReference>
<evidence type="ECO:0000256" key="8">
    <source>
        <dbReference type="ARBA" id="ARBA00034078"/>
    </source>
</evidence>
<gene>
    <name evidence="12" type="primary">yfaE</name>
    <name evidence="10" type="ORF">ARN_36000</name>
    <name evidence="11" type="ORF">ArsFIN_26200</name>
    <name evidence="12" type="ORF">QE210_11120</name>
    <name evidence="13" type="ORF">QE258_11995</name>
</gene>
<keyword evidence="2" id="KW-0813">Transport</keyword>
<dbReference type="Proteomes" id="UP001177595">
    <property type="component" value="Chromosome"/>
</dbReference>
<dbReference type="Proteomes" id="UP001177592">
    <property type="component" value="Chromosome"/>
</dbReference>
<name>D2U4I2_9GAMM</name>
<dbReference type="CDD" id="cd00207">
    <property type="entry name" value="fer2"/>
    <property type="match status" value="1"/>
</dbReference>